<dbReference type="OrthoDB" id="5365713at2"/>
<dbReference type="RefSeq" id="WP_135651495.1">
    <property type="nucleotide sequence ID" value="NZ_RQGF01000043.1"/>
</dbReference>
<gene>
    <name evidence="1" type="ORF">EHQ64_19565</name>
</gene>
<dbReference type="EMBL" id="RQGF01000043">
    <property type="protein sequence ID" value="TGL57597.1"/>
    <property type="molecule type" value="Genomic_DNA"/>
</dbReference>
<dbReference type="AlphaFoldDB" id="A0A4R9JYF7"/>
<evidence type="ECO:0000313" key="1">
    <source>
        <dbReference type="EMBL" id="TGL57597.1"/>
    </source>
</evidence>
<sequence length="180" mass="20797">MQLSKQYNVLKRTGVALLYKGPFSETTISSLNDLLKEKLEGEKKKNRILTVFVEMAQNVAHYSIERDEKSGIGILVLRRKAHNWELNCGNAITREQADFLTKRLEETKQYSQEELKQKYNEQIRSDRPEKSKGAGLGFYEIARKSDMPLVYQFEESGDSEEIFFRLTARFLLEGAYSTGL</sequence>
<dbReference type="Proteomes" id="UP000297762">
    <property type="component" value="Unassembled WGS sequence"/>
</dbReference>
<proteinExistence type="predicted"/>
<protein>
    <recommendedName>
        <fullName evidence="3">ATP-binding protein</fullName>
    </recommendedName>
</protein>
<reference evidence="1" key="1">
    <citation type="journal article" date="2019" name="PLoS Negl. Trop. Dis.">
        <title>Revisiting the worldwide diversity of Leptospira species in the environment.</title>
        <authorList>
            <person name="Vincent A.T."/>
            <person name="Schiettekatte O."/>
            <person name="Bourhy P."/>
            <person name="Veyrier F.J."/>
            <person name="Picardeau M."/>
        </authorList>
    </citation>
    <scope>NUCLEOTIDE SEQUENCE [LARGE SCALE GENOMIC DNA]</scope>
    <source>
        <strain evidence="1">201702455</strain>
    </source>
</reference>
<dbReference type="Pfam" id="PF19788">
    <property type="entry name" value="DUF6272"/>
    <property type="match status" value="1"/>
</dbReference>
<evidence type="ECO:0008006" key="3">
    <source>
        <dbReference type="Google" id="ProtNLM"/>
    </source>
</evidence>
<dbReference type="NCBIfam" id="NF038262">
    <property type="entry name" value="SiaB_fam_kinase"/>
    <property type="match status" value="1"/>
</dbReference>
<comment type="caution">
    <text evidence="1">The sequence shown here is derived from an EMBL/GenBank/DDBJ whole genome shotgun (WGS) entry which is preliminary data.</text>
</comment>
<evidence type="ECO:0000313" key="2">
    <source>
        <dbReference type="Proteomes" id="UP000297762"/>
    </source>
</evidence>
<accession>A0A4R9JYF7</accession>
<name>A0A4R9JYF7_9LEPT</name>
<organism evidence="1 2">
    <name type="scientific">Leptospira sarikeiensis</name>
    <dbReference type="NCBI Taxonomy" id="2484943"/>
    <lineage>
        <taxon>Bacteria</taxon>
        <taxon>Pseudomonadati</taxon>
        <taxon>Spirochaetota</taxon>
        <taxon>Spirochaetia</taxon>
        <taxon>Leptospirales</taxon>
        <taxon>Leptospiraceae</taxon>
        <taxon>Leptospira</taxon>
    </lineage>
</organism>
<dbReference type="InterPro" id="IPR046239">
    <property type="entry name" value="DUF6272"/>
</dbReference>
<keyword evidence="2" id="KW-1185">Reference proteome</keyword>